<accession>A0A0C2D715</accession>
<gene>
    <name evidence="1" type="ORF">ANCDUO_04265</name>
</gene>
<reference evidence="1 2" key="1">
    <citation type="submission" date="2013-12" db="EMBL/GenBank/DDBJ databases">
        <title>Draft genome of the parsitic nematode Ancylostoma duodenale.</title>
        <authorList>
            <person name="Mitreva M."/>
        </authorList>
    </citation>
    <scope>NUCLEOTIDE SEQUENCE [LARGE SCALE GENOMIC DNA]</scope>
    <source>
        <strain evidence="1 2">Zhejiang</strain>
    </source>
</reference>
<evidence type="ECO:0000313" key="2">
    <source>
        <dbReference type="Proteomes" id="UP000054047"/>
    </source>
</evidence>
<feature type="non-terminal residue" evidence="1">
    <location>
        <position position="1"/>
    </location>
</feature>
<sequence length="87" mass="9358">CLSLPSRVKPAYDFTNLCNLGAENGFPKRGSGSQAQESNKLFAADGSDTGVSGNRLLYIGCRRSAVPVTRELLLTPWCPACCYWTVG</sequence>
<protein>
    <submittedName>
        <fullName evidence="1">Uncharacterized protein</fullName>
    </submittedName>
</protein>
<name>A0A0C2D715_9BILA</name>
<dbReference type="EMBL" id="KN727566">
    <property type="protein sequence ID" value="KIH65418.1"/>
    <property type="molecule type" value="Genomic_DNA"/>
</dbReference>
<evidence type="ECO:0000313" key="1">
    <source>
        <dbReference type="EMBL" id="KIH65418.1"/>
    </source>
</evidence>
<proteinExistence type="predicted"/>
<dbReference type="AlphaFoldDB" id="A0A0C2D715"/>
<dbReference type="Proteomes" id="UP000054047">
    <property type="component" value="Unassembled WGS sequence"/>
</dbReference>
<keyword evidence="2" id="KW-1185">Reference proteome</keyword>
<organism evidence="1 2">
    <name type="scientific">Ancylostoma duodenale</name>
    <dbReference type="NCBI Taxonomy" id="51022"/>
    <lineage>
        <taxon>Eukaryota</taxon>
        <taxon>Metazoa</taxon>
        <taxon>Ecdysozoa</taxon>
        <taxon>Nematoda</taxon>
        <taxon>Chromadorea</taxon>
        <taxon>Rhabditida</taxon>
        <taxon>Rhabditina</taxon>
        <taxon>Rhabditomorpha</taxon>
        <taxon>Strongyloidea</taxon>
        <taxon>Ancylostomatidae</taxon>
        <taxon>Ancylostomatinae</taxon>
        <taxon>Ancylostoma</taxon>
    </lineage>
</organism>